<dbReference type="PROSITE" id="PS51257">
    <property type="entry name" value="PROKAR_LIPOPROTEIN"/>
    <property type="match status" value="1"/>
</dbReference>
<evidence type="ECO:0000256" key="1">
    <source>
        <dbReference type="SAM" id="MobiDB-lite"/>
    </source>
</evidence>
<evidence type="ECO:0000313" key="3">
    <source>
        <dbReference type="Proteomes" id="UP001165524"/>
    </source>
</evidence>
<name>A0ABT0E6Z6_9GAMM</name>
<feature type="compositionally biased region" description="Low complexity" evidence="1">
    <location>
        <begin position="140"/>
        <end position="157"/>
    </location>
</feature>
<proteinExistence type="predicted"/>
<dbReference type="EMBL" id="JALKII010000004">
    <property type="protein sequence ID" value="MCK0537605.1"/>
    <property type="molecule type" value="Genomic_DNA"/>
</dbReference>
<accession>A0ABT0E6Z6</accession>
<keyword evidence="3" id="KW-1185">Reference proteome</keyword>
<organism evidence="2 3">
    <name type="scientific">Alcanivorax quisquiliarum</name>
    <dbReference type="NCBI Taxonomy" id="2933565"/>
    <lineage>
        <taxon>Bacteria</taxon>
        <taxon>Pseudomonadati</taxon>
        <taxon>Pseudomonadota</taxon>
        <taxon>Gammaproteobacteria</taxon>
        <taxon>Oceanospirillales</taxon>
        <taxon>Alcanivoracaceae</taxon>
        <taxon>Alcanivorax</taxon>
    </lineage>
</organism>
<evidence type="ECO:0000313" key="2">
    <source>
        <dbReference type="EMBL" id="MCK0537605.1"/>
    </source>
</evidence>
<sequence length="191" mass="20336">MRHFNLVVLTAVAVAWLSGCTTLHRSDEIRLRELRAVGISETEVQVKHPGVAAGLNLLPGFGNFYLGAGTNEGSQWAYGFLNLLFWPVSIVWAAPAAAIDAGTINKKETAFYYTYDPTGIRELAQREAALASAMAERETAAPPTTAPFDAYAPTDDTLTPEDSAATPDDILAPAANESAHETTADTAALLN</sequence>
<gene>
    <name evidence="2" type="ORF">MU846_07775</name>
</gene>
<comment type="caution">
    <text evidence="2">The sequence shown here is derived from an EMBL/GenBank/DDBJ whole genome shotgun (WGS) entry which is preliminary data.</text>
</comment>
<feature type="region of interest" description="Disordered" evidence="1">
    <location>
        <begin position="134"/>
        <end position="169"/>
    </location>
</feature>
<dbReference type="RefSeq" id="WP_246951364.1">
    <property type="nucleotide sequence ID" value="NZ_JALKII010000004.1"/>
</dbReference>
<protein>
    <recommendedName>
        <fullName evidence="4">Lipoprotein</fullName>
    </recommendedName>
</protein>
<evidence type="ECO:0008006" key="4">
    <source>
        <dbReference type="Google" id="ProtNLM"/>
    </source>
</evidence>
<reference evidence="2" key="1">
    <citation type="submission" date="2022-04" db="EMBL/GenBank/DDBJ databases">
        <title>Alcanivorax sp. CY1518 draft genome sequence.</title>
        <authorList>
            <person name="Zhao G."/>
            <person name="An M."/>
        </authorList>
    </citation>
    <scope>NUCLEOTIDE SEQUENCE</scope>
    <source>
        <strain evidence="2">CY1518</strain>
    </source>
</reference>
<dbReference type="Proteomes" id="UP001165524">
    <property type="component" value="Unassembled WGS sequence"/>
</dbReference>